<sequence>MASVFQKLISKEFGESKYHKYFYIYQKKVIDKTYDYKNLNNEEIFNDIYEELKDIDVIQLKKRMERLSDAMYMALRISKNYIFILIFYLVGALFLVSLDLQLIITIAGLFLMSMTFIYKTYEFVVNKFCYIDAHIIIVYKSVLDELLQIRSGFFSE</sequence>
<proteinExistence type="predicted"/>
<keyword evidence="1" id="KW-0472">Membrane</keyword>
<dbReference type="Proteomes" id="UP000273083">
    <property type="component" value="Unassembled WGS sequence"/>
</dbReference>
<dbReference type="OrthoDB" id="2051280at2"/>
<dbReference type="RefSeq" id="WP_123609748.1">
    <property type="nucleotide sequence ID" value="NZ_RJVG01000006.1"/>
</dbReference>
<dbReference type="AlphaFoldDB" id="A0A3N1XMT4"/>
<evidence type="ECO:0000256" key="1">
    <source>
        <dbReference type="SAM" id="Phobius"/>
    </source>
</evidence>
<keyword evidence="1" id="KW-0812">Transmembrane</keyword>
<gene>
    <name evidence="2" type="ORF">EDD66_106205</name>
</gene>
<keyword evidence="3" id="KW-1185">Reference proteome</keyword>
<dbReference type="EMBL" id="RJVG01000006">
    <property type="protein sequence ID" value="ROR27508.1"/>
    <property type="molecule type" value="Genomic_DNA"/>
</dbReference>
<feature type="transmembrane region" description="Helical" evidence="1">
    <location>
        <begin position="70"/>
        <end position="94"/>
    </location>
</feature>
<protein>
    <submittedName>
        <fullName evidence="2">Uncharacterized protein</fullName>
    </submittedName>
</protein>
<accession>A0A3N1XMT4</accession>
<evidence type="ECO:0000313" key="2">
    <source>
        <dbReference type="EMBL" id="ROR27508.1"/>
    </source>
</evidence>
<feature type="transmembrane region" description="Helical" evidence="1">
    <location>
        <begin position="100"/>
        <end position="118"/>
    </location>
</feature>
<organism evidence="2 3">
    <name type="scientific">Mobilisporobacter senegalensis</name>
    <dbReference type="NCBI Taxonomy" id="1329262"/>
    <lineage>
        <taxon>Bacteria</taxon>
        <taxon>Bacillati</taxon>
        <taxon>Bacillota</taxon>
        <taxon>Clostridia</taxon>
        <taxon>Lachnospirales</taxon>
        <taxon>Lachnospiraceae</taxon>
        <taxon>Mobilisporobacter</taxon>
    </lineage>
</organism>
<evidence type="ECO:0000313" key="3">
    <source>
        <dbReference type="Proteomes" id="UP000273083"/>
    </source>
</evidence>
<keyword evidence="1" id="KW-1133">Transmembrane helix</keyword>
<reference evidence="2 3" key="1">
    <citation type="submission" date="2018-11" db="EMBL/GenBank/DDBJ databases">
        <title>Genomic Encyclopedia of Type Strains, Phase IV (KMG-IV): sequencing the most valuable type-strain genomes for metagenomic binning, comparative biology and taxonomic classification.</title>
        <authorList>
            <person name="Goeker M."/>
        </authorList>
    </citation>
    <scope>NUCLEOTIDE SEQUENCE [LARGE SCALE GENOMIC DNA]</scope>
    <source>
        <strain evidence="2 3">DSM 26537</strain>
    </source>
</reference>
<comment type="caution">
    <text evidence="2">The sequence shown here is derived from an EMBL/GenBank/DDBJ whole genome shotgun (WGS) entry which is preliminary data.</text>
</comment>
<name>A0A3N1XMT4_9FIRM</name>